<evidence type="ECO:0000256" key="1">
    <source>
        <dbReference type="SAM" id="SignalP"/>
    </source>
</evidence>
<gene>
    <name evidence="2" type="ORF">M8445_07995</name>
</gene>
<evidence type="ECO:0000313" key="3">
    <source>
        <dbReference type="Proteomes" id="UP001217044"/>
    </source>
</evidence>
<dbReference type="Proteomes" id="UP001217044">
    <property type="component" value="Chromosome"/>
</dbReference>
<feature type="chain" id="PRO_5045976249" description="SAF domain-containing protein" evidence="1">
    <location>
        <begin position="28"/>
        <end position="186"/>
    </location>
</feature>
<name>A0ABY7UWR3_9DEIO</name>
<protein>
    <recommendedName>
        <fullName evidence="4">SAF domain-containing protein</fullName>
    </recommendedName>
</protein>
<proteinExistence type="predicted"/>
<keyword evidence="1" id="KW-0732">Signal</keyword>
<feature type="signal peptide" evidence="1">
    <location>
        <begin position="1"/>
        <end position="27"/>
    </location>
</feature>
<sequence>MRRSSVRRGPVLLLGTLLAILPGSLLTAQATTAPTLTLAQQAKKAEVIVRATLGQPADVREGGVTYVAYPLTVTETLAGDPAGLPQQGGAPALFFLKGVADLPALRAGQDVIALLYTARLDSPLVGFNQGLYPVVNGAIVPASGGAAPVVTPPAPAPGSPAVTPEAAITDPAKLRAAILAAREARP</sequence>
<accession>A0ABY7UWR3</accession>
<dbReference type="RefSeq" id="WP_273987198.1">
    <property type="nucleotide sequence ID" value="NZ_BAABQT010000010.1"/>
</dbReference>
<reference evidence="2 3" key="1">
    <citation type="submission" date="2022-12" db="EMBL/GenBank/DDBJ databases">
        <title>Genome Sequence of Deinococcus aquaticus Type Strain PB314.</title>
        <authorList>
            <person name="Albert C."/>
            <person name="Hill J."/>
            <person name="Boren L."/>
            <person name="Scholz-Ng S."/>
            <person name="Fatema N."/>
            <person name="Grosso R."/>
            <person name="Soboslay E."/>
            <person name="Tuohy J."/>
        </authorList>
    </citation>
    <scope>NUCLEOTIDE SEQUENCE [LARGE SCALE GENOMIC DNA]</scope>
    <source>
        <strain evidence="2 3">PB-314</strain>
    </source>
</reference>
<keyword evidence="3" id="KW-1185">Reference proteome</keyword>
<dbReference type="EMBL" id="CP115165">
    <property type="protein sequence ID" value="WDA57318.1"/>
    <property type="molecule type" value="Genomic_DNA"/>
</dbReference>
<evidence type="ECO:0008006" key="4">
    <source>
        <dbReference type="Google" id="ProtNLM"/>
    </source>
</evidence>
<evidence type="ECO:0000313" key="2">
    <source>
        <dbReference type="EMBL" id="WDA57318.1"/>
    </source>
</evidence>
<organism evidence="2 3">
    <name type="scientific">Deinococcus aquaticus</name>
    <dbReference type="NCBI Taxonomy" id="328692"/>
    <lineage>
        <taxon>Bacteria</taxon>
        <taxon>Thermotogati</taxon>
        <taxon>Deinococcota</taxon>
        <taxon>Deinococci</taxon>
        <taxon>Deinococcales</taxon>
        <taxon>Deinococcaceae</taxon>
        <taxon>Deinococcus</taxon>
    </lineage>
</organism>